<evidence type="ECO:0000313" key="2">
    <source>
        <dbReference type="EMBL" id="OBR63966.1"/>
    </source>
</evidence>
<protein>
    <recommendedName>
        <fullName evidence="1">pPIWI-RE three-gene island domain-containing protein</fullName>
    </recommendedName>
</protein>
<evidence type="ECO:0000259" key="1">
    <source>
        <dbReference type="Pfam" id="PF18155"/>
    </source>
</evidence>
<accession>A0A1A5YEA0</accession>
<dbReference type="OrthoDB" id="973800at2"/>
<sequence>MRVSYWTYFEEFLPRLLPSGLPRQSIETIYTVEMFVTGCLMVDPAIDIREGYSILSGYDSPILPKHARKEIAHRIRVLYSALRSRMTWDHLLEQYEELSVDYRLYENDGSHWRLRTPTLFSDRGKWYEQLLEQPVAHQSKDIRFATAGKFHYNKYNQEQEPIRYGGEILPPLDNTSTFPRYRPKGNFALQLGDEHTYQTEGMREASAASEWKERAGIGLKLKSLTNPSIRQFEYKGLQHIVGGLGSGKSTLMVLETDRLVREGARIGFIESSVPQVLNRVKELRLLGIHAVPVIGRSGRRKHQKDYISARRHQIRDVTDWGQDSYLELRNVSDFCIIHALANDHENTTDYPCRQIIQQEKKRICPYAASCGIYRDFAALIQAEVWVTTSASILKTKLPVMLDPYERTIYEAMYDLLDIIFVDEADAVQKQFDDSFVSEIALFGNSQHLFEKTLLESFRKTIGYYGKYAHDEVVQDWMDVLNRLESTIRRGVYRTLNLSPEFAQFLYRKLLRLSTEVYRISGAFAKDEQDRERIEQELRNYADHPLDHLIYPDVMKMLQARTKKQREQALTTILHKLGCEPSPVGRLKFPVHSLELYLCLALIDHDIQVFMDLYPLVQAKLGKLSEFEGLYTIQREFSAIMKDAMTGRMTGYLYEVKPGNDTGTFKAVQYSGVGRLLLEDWQSIYAGIDGYEGPAVVLLSGTSLAPGSAHYHIASLPGWLLESNLAVPVIHQEYYPIYEHGKEKPISISGEIEDRRERNLRTLSAKLMPKIEQELMEWGYSGVNRKVLLIVNSYEDVADVGAVFASHSSWKNRYRLLTRDPDPFYEAEFSRAELERFANENADVLIAPLLAISRGYNILDDTKGSLFGSVFFMIRPYPIPQDMKYLIQLLHAKLPDFIERADFEGKLYKQALDLIRSESNSLLHRMYRKPDYWSVLNPAERKTIAWYTFIPVWQTIGRLLRKGTPARVFYCDGKFLAQPMRTDVGESMLDYWLKIMVDHESNPAFRSLYGPFIDSMKDMMERNEAHESDW</sequence>
<dbReference type="Proteomes" id="UP000092024">
    <property type="component" value="Unassembled WGS sequence"/>
</dbReference>
<dbReference type="InterPro" id="IPR055254">
    <property type="entry name" value="pPIWI_RE_Z"/>
</dbReference>
<dbReference type="AlphaFoldDB" id="A0A1A5YEA0"/>
<dbReference type="STRING" id="1844972.A7K91_11260"/>
<gene>
    <name evidence="2" type="ORF">A7K91_11260</name>
</gene>
<dbReference type="Pfam" id="PF18155">
    <property type="entry name" value="pPIWI_RE_Z"/>
    <property type="match status" value="1"/>
</dbReference>
<keyword evidence="3" id="KW-1185">Reference proteome</keyword>
<organism evidence="2 3">
    <name type="scientific">Paenibacillus oryzae</name>
    <dbReference type="NCBI Taxonomy" id="1844972"/>
    <lineage>
        <taxon>Bacteria</taxon>
        <taxon>Bacillati</taxon>
        <taxon>Bacillota</taxon>
        <taxon>Bacilli</taxon>
        <taxon>Bacillales</taxon>
        <taxon>Paenibacillaceae</taxon>
        <taxon>Paenibacillus</taxon>
    </lineage>
</organism>
<dbReference type="EMBL" id="LYPA01000068">
    <property type="protein sequence ID" value="OBR63966.1"/>
    <property type="molecule type" value="Genomic_DNA"/>
</dbReference>
<dbReference type="RefSeq" id="WP_068685605.1">
    <property type="nucleotide sequence ID" value="NZ_LYPA01000068.1"/>
</dbReference>
<reference evidence="2 3" key="1">
    <citation type="submission" date="2016-05" db="EMBL/GenBank/DDBJ databases">
        <title>Paenibacillus oryzae. sp. nov., isolated from the rice root.</title>
        <authorList>
            <person name="Zhang J."/>
            <person name="Zhang X."/>
        </authorList>
    </citation>
    <scope>NUCLEOTIDE SEQUENCE [LARGE SCALE GENOMIC DNA]</scope>
    <source>
        <strain evidence="2 3">1DrF-4</strain>
    </source>
</reference>
<comment type="caution">
    <text evidence="2">The sequence shown here is derived from an EMBL/GenBank/DDBJ whole genome shotgun (WGS) entry which is preliminary data.</text>
</comment>
<feature type="domain" description="pPIWI-RE three-gene island" evidence="1">
    <location>
        <begin position="24"/>
        <end position="158"/>
    </location>
</feature>
<name>A0A1A5YEA0_9BACL</name>
<evidence type="ECO:0000313" key="3">
    <source>
        <dbReference type="Proteomes" id="UP000092024"/>
    </source>
</evidence>
<proteinExistence type="predicted"/>